<name>A0A2M7X3D7_UNCKA</name>
<evidence type="ECO:0000313" key="2">
    <source>
        <dbReference type="Proteomes" id="UP000230683"/>
    </source>
</evidence>
<organism evidence="1 2">
    <name type="scientific">candidate division WWE3 bacterium CG_4_9_14_3_um_filter_34_6</name>
    <dbReference type="NCBI Taxonomy" id="1975079"/>
    <lineage>
        <taxon>Bacteria</taxon>
        <taxon>Katanobacteria</taxon>
    </lineage>
</organism>
<accession>A0A2M7X3D7</accession>
<reference evidence="2" key="1">
    <citation type="submission" date="2017-09" db="EMBL/GenBank/DDBJ databases">
        <title>Depth-based differentiation of microbial function through sediment-hosted aquifers and enrichment of novel symbionts in the deep terrestrial subsurface.</title>
        <authorList>
            <person name="Probst A.J."/>
            <person name="Ladd B."/>
            <person name="Jarett J.K."/>
            <person name="Geller-Mcgrath D.E."/>
            <person name="Sieber C.M.K."/>
            <person name="Emerson J.B."/>
            <person name="Anantharaman K."/>
            <person name="Thomas B.C."/>
            <person name="Malmstrom R."/>
            <person name="Stieglmeier M."/>
            <person name="Klingl A."/>
            <person name="Woyke T."/>
            <person name="Ryan C.M."/>
            <person name="Banfield J.F."/>
        </authorList>
    </citation>
    <scope>NUCLEOTIDE SEQUENCE [LARGE SCALE GENOMIC DNA]</scope>
</reference>
<gene>
    <name evidence="1" type="ORF">CO178_01735</name>
</gene>
<dbReference type="EMBL" id="PFWY01000080">
    <property type="protein sequence ID" value="PJA40694.1"/>
    <property type="molecule type" value="Genomic_DNA"/>
</dbReference>
<comment type="caution">
    <text evidence="1">The sequence shown here is derived from an EMBL/GenBank/DDBJ whole genome shotgun (WGS) entry which is preliminary data.</text>
</comment>
<evidence type="ECO:0000313" key="1">
    <source>
        <dbReference type="EMBL" id="PJA40694.1"/>
    </source>
</evidence>
<dbReference type="Proteomes" id="UP000230683">
    <property type="component" value="Unassembled WGS sequence"/>
</dbReference>
<proteinExistence type="predicted"/>
<sequence>MAKKYLLDYEYVISFNGDTIIDFDVLGFINKKSQKTISLLSGHSIETLPKTLVLGDGNELLGIEGPAGGYFYETRGRAKMTYSNYVGVNILPSTLISELHYNEGEFLGIFGNQDLIELALAKGYKAKVINSIKIKKFFSINTIDEFKEVEGLLNQNG</sequence>
<dbReference type="AlphaFoldDB" id="A0A2M7X3D7"/>
<protein>
    <submittedName>
        <fullName evidence="1">Uncharacterized protein</fullName>
    </submittedName>
</protein>